<protein>
    <submittedName>
        <fullName evidence="2">Uncharacterized protein</fullName>
    </submittedName>
</protein>
<sequence>MDYSAGLQEFKREKMELTELKLIYPNLYNFDLTLSENLKNRTNEKKKDLQERFRNLSITCVDHNKWLFYNI</sequence>
<dbReference type="Proteomes" id="UP001458880">
    <property type="component" value="Unassembled WGS sequence"/>
</dbReference>
<evidence type="ECO:0000313" key="2">
    <source>
        <dbReference type="EMBL" id="KAK9680124.1"/>
    </source>
</evidence>
<evidence type="ECO:0000256" key="1">
    <source>
        <dbReference type="SAM" id="Coils"/>
    </source>
</evidence>
<gene>
    <name evidence="2" type="ORF">QE152_g39337</name>
</gene>
<proteinExistence type="predicted"/>
<accession>A0AAW1HU05</accession>
<name>A0AAW1HU05_POPJA</name>
<dbReference type="AlphaFoldDB" id="A0AAW1HU05"/>
<organism evidence="2 3">
    <name type="scientific">Popillia japonica</name>
    <name type="common">Japanese beetle</name>
    <dbReference type="NCBI Taxonomy" id="7064"/>
    <lineage>
        <taxon>Eukaryota</taxon>
        <taxon>Metazoa</taxon>
        <taxon>Ecdysozoa</taxon>
        <taxon>Arthropoda</taxon>
        <taxon>Hexapoda</taxon>
        <taxon>Insecta</taxon>
        <taxon>Pterygota</taxon>
        <taxon>Neoptera</taxon>
        <taxon>Endopterygota</taxon>
        <taxon>Coleoptera</taxon>
        <taxon>Polyphaga</taxon>
        <taxon>Scarabaeiformia</taxon>
        <taxon>Scarabaeidae</taxon>
        <taxon>Rutelinae</taxon>
        <taxon>Popillia</taxon>
    </lineage>
</organism>
<keyword evidence="3" id="KW-1185">Reference proteome</keyword>
<dbReference type="EMBL" id="JASPKY010000929">
    <property type="protein sequence ID" value="KAK9680124.1"/>
    <property type="molecule type" value="Genomic_DNA"/>
</dbReference>
<reference evidence="2 3" key="1">
    <citation type="journal article" date="2024" name="BMC Genomics">
        <title>De novo assembly and annotation of Popillia japonica's genome with initial clues to its potential as an invasive pest.</title>
        <authorList>
            <person name="Cucini C."/>
            <person name="Boschi S."/>
            <person name="Funari R."/>
            <person name="Cardaioli E."/>
            <person name="Iannotti N."/>
            <person name="Marturano G."/>
            <person name="Paoli F."/>
            <person name="Bruttini M."/>
            <person name="Carapelli A."/>
            <person name="Frati F."/>
            <person name="Nardi F."/>
        </authorList>
    </citation>
    <scope>NUCLEOTIDE SEQUENCE [LARGE SCALE GENOMIC DNA]</scope>
    <source>
        <strain evidence="2">DMR45628</strain>
    </source>
</reference>
<evidence type="ECO:0000313" key="3">
    <source>
        <dbReference type="Proteomes" id="UP001458880"/>
    </source>
</evidence>
<comment type="caution">
    <text evidence="2">The sequence shown here is derived from an EMBL/GenBank/DDBJ whole genome shotgun (WGS) entry which is preliminary data.</text>
</comment>
<keyword evidence="1" id="KW-0175">Coiled coil</keyword>
<feature type="coiled-coil region" evidence="1">
    <location>
        <begin position="32"/>
        <end position="59"/>
    </location>
</feature>